<proteinExistence type="predicted"/>
<feature type="repeat" description="ANK" evidence="2">
    <location>
        <begin position="1032"/>
        <end position="1064"/>
    </location>
</feature>
<name>A0A9P3CVA9_9PEZI</name>
<dbReference type="EMBL" id="BOLY01000005">
    <property type="protein sequence ID" value="GIZ44968.1"/>
    <property type="molecule type" value="Genomic_DNA"/>
</dbReference>
<dbReference type="PROSITE" id="PS50297">
    <property type="entry name" value="ANK_REP_REGION"/>
    <property type="match status" value="4"/>
</dbReference>
<evidence type="ECO:0000259" key="4">
    <source>
        <dbReference type="Pfam" id="PF24883"/>
    </source>
</evidence>
<dbReference type="Proteomes" id="UP000825890">
    <property type="component" value="Unassembled WGS sequence"/>
</dbReference>
<dbReference type="Pfam" id="PF06985">
    <property type="entry name" value="HET"/>
    <property type="match status" value="1"/>
</dbReference>
<dbReference type="OrthoDB" id="3650323at2759"/>
<organism evidence="5 6">
    <name type="scientific">Cercospora kikuchii</name>
    <dbReference type="NCBI Taxonomy" id="84275"/>
    <lineage>
        <taxon>Eukaryota</taxon>
        <taxon>Fungi</taxon>
        <taxon>Dikarya</taxon>
        <taxon>Ascomycota</taxon>
        <taxon>Pezizomycotina</taxon>
        <taxon>Dothideomycetes</taxon>
        <taxon>Dothideomycetidae</taxon>
        <taxon>Mycosphaerellales</taxon>
        <taxon>Mycosphaerellaceae</taxon>
        <taxon>Cercospora</taxon>
    </lineage>
</organism>
<evidence type="ECO:0008006" key="7">
    <source>
        <dbReference type="Google" id="ProtNLM"/>
    </source>
</evidence>
<dbReference type="Gene3D" id="3.40.50.300">
    <property type="entry name" value="P-loop containing nucleotide triphosphate hydrolases"/>
    <property type="match status" value="1"/>
</dbReference>
<dbReference type="Pfam" id="PF00023">
    <property type="entry name" value="Ank"/>
    <property type="match status" value="1"/>
</dbReference>
<evidence type="ECO:0000256" key="2">
    <source>
        <dbReference type="PROSITE-ProRule" id="PRU00023"/>
    </source>
</evidence>
<accession>A0A9P3CVA9</accession>
<dbReference type="PROSITE" id="PS50088">
    <property type="entry name" value="ANK_REPEAT"/>
    <property type="match status" value="4"/>
</dbReference>
<keyword evidence="2" id="KW-0040">ANK repeat</keyword>
<feature type="repeat" description="ANK" evidence="2">
    <location>
        <begin position="1000"/>
        <end position="1032"/>
    </location>
</feature>
<dbReference type="InterPro" id="IPR010730">
    <property type="entry name" value="HET"/>
</dbReference>
<protein>
    <recommendedName>
        <fullName evidence="7">Heterokaryon incompatibility domain-containing protein</fullName>
    </recommendedName>
</protein>
<dbReference type="Pfam" id="PF24883">
    <property type="entry name" value="NPHP3_N"/>
    <property type="match status" value="1"/>
</dbReference>
<dbReference type="PRINTS" id="PR01415">
    <property type="entry name" value="ANKYRIN"/>
</dbReference>
<keyword evidence="6" id="KW-1185">Reference proteome</keyword>
<dbReference type="SMART" id="SM00248">
    <property type="entry name" value="ANK"/>
    <property type="match status" value="5"/>
</dbReference>
<feature type="repeat" description="ANK" evidence="2">
    <location>
        <begin position="929"/>
        <end position="961"/>
    </location>
</feature>
<feature type="domain" description="Nephrocystin 3-like N-terminal" evidence="4">
    <location>
        <begin position="286"/>
        <end position="460"/>
    </location>
</feature>
<comment type="caution">
    <text evidence="5">The sequence shown here is derived from an EMBL/GenBank/DDBJ whole genome shotgun (WGS) entry which is preliminary data.</text>
</comment>
<dbReference type="InterPro" id="IPR002110">
    <property type="entry name" value="Ankyrin_rpt"/>
</dbReference>
<evidence type="ECO:0000256" key="1">
    <source>
        <dbReference type="ARBA" id="ARBA00022737"/>
    </source>
</evidence>
<dbReference type="SUPFAM" id="SSF48403">
    <property type="entry name" value="Ankyrin repeat"/>
    <property type="match status" value="1"/>
</dbReference>
<dbReference type="AlphaFoldDB" id="A0A9P3CVA9"/>
<dbReference type="PANTHER" id="PTHR10622">
    <property type="entry name" value="HET DOMAIN-CONTAINING PROTEIN"/>
    <property type="match status" value="1"/>
</dbReference>
<feature type="domain" description="Heterokaryon incompatibility" evidence="3">
    <location>
        <begin position="25"/>
        <end position="114"/>
    </location>
</feature>
<dbReference type="GeneID" id="68293727"/>
<dbReference type="InterPro" id="IPR056884">
    <property type="entry name" value="NPHP3-like_N"/>
</dbReference>
<dbReference type="PANTHER" id="PTHR10622:SF10">
    <property type="entry name" value="HET DOMAIN-CONTAINING PROTEIN"/>
    <property type="match status" value="1"/>
</dbReference>
<reference evidence="5 6" key="1">
    <citation type="submission" date="2021-01" db="EMBL/GenBank/DDBJ databases">
        <title>Cercospora kikuchii MAFF 305040 whole genome shotgun sequence.</title>
        <authorList>
            <person name="Kashiwa T."/>
            <person name="Suzuki T."/>
        </authorList>
    </citation>
    <scope>NUCLEOTIDE SEQUENCE [LARGE SCALE GENOMIC DNA]</scope>
    <source>
        <strain evidence="5 6">MAFF 305040</strain>
    </source>
</reference>
<dbReference type="Gene3D" id="1.25.40.20">
    <property type="entry name" value="Ankyrin repeat-containing domain"/>
    <property type="match status" value="1"/>
</dbReference>
<feature type="repeat" description="ANK" evidence="2">
    <location>
        <begin position="962"/>
        <end position="998"/>
    </location>
</feature>
<evidence type="ECO:0000313" key="5">
    <source>
        <dbReference type="EMBL" id="GIZ44968.1"/>
    </source>
</evidence>
<gene>
    <name evidence="5" type="ORF">CKM354_000815200</name>
</gene>
<dbReference type="SUPFAM" id="SSF52540">
    <property type="entry name" value="P-loop containing nucleoside triphosphate hydrolases"/>
    <property type="match status" value="1"/>
</dbReference>
<sequence>MRLLQFTDGGALTIRNYANDKRPPYAILSHTWLTSDEEVLYQELNNDAAKKKPGYAKILFCGQQAKKDDLHHFWVDSCCINRTDSAELSESILSMYRWYEQAVVCYVYLHDVTALKRQHGGDSHSDWERAFRRSRWFTRGWTLQELIAPKQVVFWSRDGHRLGTREDLKHLIADITNIPVPVLSGASPLDFSINERLRWAANRETSRSEDKAYCLFGLFKVFLPPMYGEGDHAFVRLRHELESSRHITPGLDVTKQLGRRNDLLQSLPFEQMDARRMNIKDAQLATCEWILQDPDYITWNARDKFNQQQGILWIAGKPGAGKSTIMKFALVRTLECKRDDELVLSFFFNARGVMLEKCALGMYRSLAFQLLSKLPDLPSVLDDLTFVTEAESQSPNWTTPLLQNLLVKATRTMRNRRLKIFIDALDECDVNEIQDMVEFFETLHEPGTCDSRVDICFASRHYPTVVINYGSCIILERQNGHADDLKKFVQGRLRLGNSKAAREIQTDVLIKANGIFLWAALVVDILNKEKSSGRMRHIKKRLKEIPAGLTQLFQDLLRKDGENMTDLLLCLQWILFAERPLAREEFYFAMEAGLHDQPEGGGTWIPEPWDQEFVTADDMDRFVASSSKGLAEVIESATRSTVQFIHESVRDYLVKDGGLCEMWPEFVGQDLRSYSHDRLSTCCLNYFTADLSSFVDVIPELDNVKYKMILLQKEISDTYPFLEYCLRGILYHADQCAEELARPRLTDTLDLDSWIRKTNIFRVEHASSPYCVVTTTAAYVYATEGCPRLMGEVSPRQFWSRCEGNTYIYPAVSAFARGAAPVLKVLLGEHWSSLLVQATEDPGFGKFQTIDSGDDALIWAISHSNWGFARCLVDCLPCGENHITSSTSKEPRKVQNALLEAAYNNEPSLIKPIKDRGALLDGSNREVYKGRIALHVAVKRANVECVEQLLDCGANINNIDAFGRTALHEAANFPGQTLGLTLTELLLGRGADVNACGVFSGETVLHVAARHGHASIVALLLDHGAYVDAEFDGQTALQVALSHGHVSVATLLLDKGASVQAECCGCTAPGETCGGYCQKLELTSDDCFSAEDAVFSEFISL</sequence>
<evidence type="ECO:0000313" key="6">
    <source>
        <dbReference type="Proteomes" id="UP000825890"/>
    </source>
</evidence>
<dbReference type="RefSeq" id="XP_044659455.1">
    <property type="nucleotide sequence ID" value="XM_044803520.1"/>
</dbReference>
<dbReference type="Pfam" id="PF12796">
    <property type="entry name" value="Ank_2"/>
    <property type="match status" value="1"/>
</dbReference>
<dbReference type="InterPro" id="IPR027417">
    <property type="entry name" value="P-loop_NTPase"/>
</dbReference>
<evidence type="ECO:0000259" key="3">
    <source>
        <dbReference type="Pfam" id="PF06985"/>
    </source>
</evidence>
<keyword evidence="1" id="KW-0677">Repeat</keyword>
<dbReference type="InterPro" id="IPR036770">
    <property type="entry name" value="Ankyrin_rpt-contain_sf"/>
</dbReference>